<dbReference type="AlphaFoldDB" id="A0A7C5NWE5"/>
<comment type="caution">
    <text evidence="1">The sequence shown here is derived from an EMBL/GenBank/DDBJ whole genome shotgun (WGS) entry which is preliminary data.</text>
</comment>
<organism evidence="1">
    <name type="scientific">Thermococcus litoralis</name>
    <dbReference type="NCBI Taxonomy" id="2265"/>
    <lineage>
        <taxon>Archaea</taxon>
        <taxon>Methanobacteriati</taxon>
        <taxon>Methanobacteriota</taxon>
        <taxon>Thermococci</taxon>
        <taxon>Thermococcales</taxon>
        <taxon>Thermococcaceae</taxon>
        <taxon>Thermococcus</taxon>
    </lineage>
</organism>
<gene>
    <name evidence="1" type="ORF">ENL40_01815</name>
</gene>
<dbReference type="Pfam" id="PF06868">
    <property type="entry name" value="DUF1257"/>
    <property type="match status" value="1"/>
</dbReference>
<sequence>MSHITKVKTKLRDTHVLKKALCEKGYRVDEKVVYREQKVDVLARKDGIKLGFKKSQDTGEYHAIVDSDDIFIPLQKALRGIFQAYARYKVLSMAKEKGYYLASERVVAGGRIEIVLRSLA</sequence>
<proteinExistence type="predicted"/>
<dbReference type="InterPro" id="IPR009666">
    <property type="entry name" value="Uncharacterised_Ycf35"/>
</dbReference>
<evidence type="ECO:0000313" key="1">
    <source>
        <dbReference type="EMBL" id="HHI00207.1"/>
    </source>
</evidence>
<dbReference type="Proteomes" id="UP000886217">
    <property type="component" value="Unassembled WGS sequence"/>
</dbReference>
<name>A0A7C5NWE5_THELI</name>
<dbReference type="EMBL" id="DRTU01000080">
    <property type="protein sequence ID" value="HHI00207.1"/>
    <property type="molecule type" value="Genomic_DNA"/>
</dbReference>
<protein>
    <submittedName>
        <fullName evidence="1">DUF1257 domain-containing protein</fullName>
    </submittedName>
</protein>
<accession>A0A7C5NWE5</accession>
<reference evidence="1" key="1">
    <citation type="journal article" date="2020" name="mSystems">
        <title>Genome- and Community-Level Interaction Insights into Carbon Utilization and Element Cycling Functions of Hydrothermarchaeota in Hydrothermal Sediment.</title>
        <authorList>
            <person name="Zhou Z."/>
            <person name="Liu Y."/>
            <person name="Xu W."/>
            <person name="Pan J."/>
            <person name="Luo Z.H."/>
            <person name="Li M."/>
        </authorList>
    </citation>
    <scope>NUCLEOTIDE SEQUENCE [LARGE SCALE GENOMIC DNA]</scope>
    <source>
        <strain evidence="1">HyVt-93</strain>
    </source>
</reference>